<dbReference type="EMBL" id="CP099420">
    <property type="protein sequence ID" value="USW50987.1"/>
    <property type="molecule type" value="Genomic_DNA"/>
</dbReference>
<proteinExistence type="predicted"/>
<dbReference type="AlphaFoldDB" id="A0A9Q9EIF6"/>
<name>A0A9Q9EIF6_9PEZI</name>
<reference evidence="1" key="1">
    <citation type="submission" date="2022-06" db="EMBL/GenBank/DDBJ databases">
        <title>Complete genome sequences of two strains of the flax pathogen Septoria linicola.</title>
        <authorList>
            <person name="Lapalu N."/>
            <person name="Simon A."/>
            <person name="Demenou B."/>
            <person name="Paumier D."/>
            <person name="Guillot M.-P."/>
            <person name="Gout L."/>
            <person name="Valade R."/>
        </authorList>
    </citation>
    <scope>NUCLEOTIDE SEQUENCE</scope>
    <source>
        <strain evidence="1">SE15195</strain>
    </source>
</reference>
<evidence type="ECO:0000313" key="1">
    <source>
        <dbReference type="EMBL" id="USW50987.1"/>
    </source>
</evidence>
<gene>
    <name evidence="1" type="ORF">Slin15195_G043060</name>
</gene>
<sequence>MSKALDASIVRHDVSCDPANIWDTVDVAKAPVLRNSHIPLFLISSQKKLTARHITFDQIESRARFMLLTIPTHPDKWFQSSSRSPKAGADE</sequence>
<accession>A0A9Q9EIF6</accession>
<protein>
    <submittedName>
        <fullName evidence="1">Uncharacterized protein</fullName>
    </submittedName>
</protein>
<keyword evidence="2" id="KW-1185">Reference proteome</keyword>
<dbReference type="Proteomes" id="UP001056384">
    <property type="component" value="Chromosome 3"/>
</dbReference>
<organism evidence="1 2">
    <name type="scientific">Septoria linicola</name>
    <dbReference type="NCBI Taxonomy" id="215465"/>
    <lineage>
        <taxon>Eukaryota</taxon>
        <taxon>Fungi</taxon>
        <taxon>Dikarya</taxon>
        <taxon>Ascomycota</taxon>
        <taxon>Pezizomycotina</taxon>
        <taxon>Dothideomycetes</taxon>
        <taxon>Dothideomycetidae</taxon>
        <taxon>Mycosphaerellales</taxon>
        <taxon>Mycosphaerellaceae</taxon>
        <taxon>Septoria</taxon>
    </lineage>
</organism>
<evidence type="ECO:0000313" key="2">
    <source>
        <dbReference type="Proteomes" id="UP001056384"/>
    </source>
</evidence>